<organism evidence="2 3">
    <name type="scientific">Pyrrhoderma noxium</name>
    <dbReference type="NCBI Taxonomy" id="2282107"/>
    <lineage>
        <taxon>Eukaryota</taxon>
        <taxon>Fungi</taxon>
        <taxon>Dikarya</taxon>
        <taxon>Basidiomycota</taxon>
        <taxon>Agaricomycotina</taxon>
        <taxon>Agaricomycetes</taxon>
        <taxon>Hymenochaetales</taxon>
        <taxon>Hymenochaetaceae</taxon>
        <taxon>Pyrrhoderma</taxon>
    </lineage>
</organism>
<proteinExistence type="predicted"/>
<feature type="region of interest" description="Disordered" evidence="1">
    <location>
        <begin position="308"/>
        <end position="357"/>
    </location>
</feature>
<name>A0A286U9Z6_9AGAM</name>
<keyword evidence="3" id="KW-1185">Reference proteome</keyword>
<protein>
    <submittedName>
        <fullName evidence="2">Uncharacterized protein</fullName>
    </submittedName>
</protein>
<feature type="compositionally biased region" description="Polar residues" evidence="1">
    <location>
        <begin position="324"/>
        <end position="336"/>
    </location>
</feature>
<dbReference type="EMBL" id="NBII01000008">
    <property type="protein sequence ID" value="PAV16402.1"/>
    <property type="molecule type" value="Genomic_DNA"/>
</dbReference>
<gene>
    <name evidence="2" type="ORF">PNOK_0802200</name>
</gene>
<dbReference type="Proteomes" id="UP000217199">
    <property type="component" value="Unassembled WGS sequence"/>
</dbReference>
<evidence type="ECO:0000313" key="2">
    <source>
        <dbReference type="EMBL" id="PAV16402.1"/>
    </source>
</evidence>
<feature type="compositionally biased region" description="Basic and acidic residues" evidence="1">
    <location>
        <begin position="312"/>
        <end position="323"/>
    </location>
</feature>
<dbReference type="InParanoid" id="A0A286U9Z6"/>
<sequence>MVVDDNDKNEKEVVIRRKRKRTAVDPCLGYYTHDDEYNLERDSLNSSKNKDVDRETTSIILSSDSLQDITSPLSSDETSLCSVDKFFRQQVSDHNSSSKTCLRERKNQQIPQFFSDDDQDGEMEAVSSNKAMQTISKETHDLLPRVYRTNPNTNAGKRTLKKIIIPGFSSRIHKAAILSGVELRTKLTPQAPPLPLVTYSGSSLPIPPRNKRVKLVDPHTPRVLESAFMNEWSPTAKNQHLPFSNWSVTRPRFVSATATYTIGSKAKYTTHQSRQIKPLTLVPYDDFDRFRKGEYGKKLKRRNRQLELSCNEDSRPSPRRQEKGLSNSSLFSSMPTTLVPDTPPFSPLPTTDNDRRNVPVLGTIGHDRAGDCGTQMPIHKQHRDSASGYHIREPNLSRSHSNSQRPLRGIGSMLGTLRETARSLLLSQSQQ</sequence>
<dbReference type="AlphaFoldDB" id="A0A286U9Z6"/>
<accession>A0A286U9Z6</accession>
<reference evidence="2 3" key="1">
    <citation type="journal article" date="2017" name="Mol. Ecol.">
        <title>Comparative and population genomic landscape of Phellinus noxius: A hypervariable fungus causing root rot in trees.</title>
        <authorList>
            <person name="Chung C.L."/>
            <person name="Lee T.J."/>
            <person name="Akiba M."/>
            <person name="Lee H.H."/>
            <person name="Kuo T.H."/>
            <person name="Liu D."/>
            <person name="Ke H.M."/>
            <person name="Yokoi T."/>
            <person name="Roa M.B."/>
            <person name="Lu M.J."/>
            <person name="Chang Y.Y."/>
            <person name="Ann P.J."/>
            <person name="Tsai J.N."/>
            <person name="Chen C.Y."/>
            <person name="Tzean S.S."/>
            <person name="Ota Y."/>
            <person name="Hattori T."/>
            <person name="Sahashi N."/>
            <person name="Liou R.F."/>
            <person name="Kikuchi T."/>
            <person name="Tsai I.J."/>
        </authorList>
    </citation>
    <scope>NUCLEOTIDE SEQUENCE [LARGE SCALE GENOMIC DNA]</scope>
    <source>
        <strain evidence="2 3">FFPRI411160</strain>
    </source>
</reference>
<evidence type="ECO:0000313" key="3">
    <source>
        <dbReference type="Proteomes" id="UP000217199"/>
    </source>
</evidence>
<evidence type="ECO:0000256" key="1">
    <source>
        <dbReference type="SAM" id="MobiDB-lite"/>
    </source>
</evidence>
<dbReference type="OrthoDB" id="3270993at2759"/>
<comment type="caution">
    <text evidence="2">The sequence shown here is derived from an EMBL/GenBank/DDBJ whole genome shotgun (WGS) entry which is preliminary data.</text>
</comment>